<dbReference type="InterPro" id="IPR011042">
    <property type="entry name" value="6-blade_b-propeller_TolB-like"/>
</dbReference>
<evidence type="ECO:0000256" key="1">
    <source>
        <dbReference type="SAM" id="Phobius"/>
    </source>
</evidence>
<reference evidence="3 4" key="1">
    <citation type="journal article" date="2013" name="Genome Announc.">
        <title>Complete Genome Sequence of Glaciecola psychrophila Strain 170T.</title>
        <authorList>
            <person name="Yin J."/>
            <person name="Chen J."/>
            <person name="Liu G."/>
            <person name="Yu Y."/>
            <person name="Song L."/>
            <person name="Wang X."/>
            <person name="Qu X."/>
        </authorList>
    </citation>
    <scope>NUCLEOTIDE SEQUENCE [LARGE SCALE GENOMIC DNA]</scope>
    <source>
        <strain evidence="3 4">170</strain>
    </source>
</reference>
<evidence type="ECO:0000313" key="4">
    <source>
        <dbReference type="Proteomes" id="UP000011864"/>
    </source>
</evidence>
<dbReference type="EMBL" id="CP003837">
    <property type="protein sequence ID" value="AGH43318.1"/>
    <property type="molecule type" value="Genomic_DNA"/>
</dbReference>
<dbReference type="PANTHER" id="PTHR43056:SF5">
    <property type="entry name" value="PEPTIDASE S9 PROLYL OLIGOPEPTIDASE CATALYTIC DOMAIN-CONTAINING PROTEIN"/>
    <property type="match status" value="1"/>
</dbReference>
<feature type="transmembrane region" description="Helical" evidence="1">
    <location>
        <begin position="7"/>
        <end position="25"/>
    </location>
</feature>
<dbReference type="OrthoDB" id="4269629at2"/>
<evidence type="ECO:0000259" key="2">
    <source>
        <dbReference type="Pfam" id="PF00326"/>
    </source>
</evidence>
<dbReference type="Proteomes" id="UP000011864">
    <property type="component" value="Chromosome"/>
</dbReference>
<dbReference type="InterPro" id="IPR050585">
    <property type="entry name" value="Xaa-Pro_dipeptidyl-ppase/CocE"/>
</dbReference>
<dbReference type="AlphaFoldDB" id="K6YWE8"/>
<keyword evidence="1" id="KW-0472">Membrane</keyword>
<accession>K6YWE8</accession>
<dbReference type="Pfam" id="PF00326">
    <property type="entry name" value="Peptidase_S9"/>
    <property type="match status" value="1"/>
</dbReference>
<proteinExistence type="predicted"/>
<dbReference type="GO" id="GO:0008236">
    <property type="term" value="F:serine-type peptidase activity"/>
    <property type="evidence" value="ECO:0007669"/>
    <property type="project" value="InterPro"/>
</dbReference>
<dbReference type="Gene3D" id="2.120.10.30">
    <property type="entry name" value="TolB, C-terminal domain"/>
    <property type="match status" value="1"/>
</dbReference>
<dbReference type="GO" id="GO:0006508">
    <property type="term" value="P:proteolysis"/>
    <property type="evidence" value="ECO:0007669"/>
    <property type="project" value="InterPro"/>
</dbReference>
<dbReference type="eggNOG" id="COG1506">
    <property type="taxonomic scope" value="Bacteria"/>
</dbReference>
<sequence>MKGLRMNIKIIIISIILVAAAYMIVKSTNQSPVSGPTNHTTAAFGAWESPVTAASIFEAADSVSYLTTENDQVYFIESKAAADGKNILFKLDSNNDGVQLSSDQSSVRSRVHEYGGRPYLVDGEDIYYSQFKDQKIYRISEGVEPQAITDDKLRYMDCIADKKNNRLICVREDHRGIAEPENTLVAVSIGDSSEDEILFAGSDFVSSPSLSPDGNSVAFITWSHPNMPWDDTQLRILKFASDGSVKTVIDVPQNGNVAIKNPEYAKDGLLYFVADFDNWWTLYRFDVSVAQNKVPEKVLDKQIEVRSYAIENDTSAIIAYSKEGEDHLARVNLSTGEMENIGHAFSSVGSISVTSDAAYFIASTPYSDNAIYHLKGNVYQKVYQPSSPEIDKDFLSVPQPIVFPTGVNETAYGFYYPPKNHHFIGPKGTLPPLIVKVHGGPVGATNSSLNPSIQFWTSRGFAVFDVNHRGSTGYGRMFRKKLYPNWGIVDVEDASNGVKWLASQDFIDADKVAIRGGSAGGYTTLAAMAFQNVFKAGTSYFGISDLEILARDTHKFESRYLDQLIGPYPEMKSVYDQRSPINSVENITAPLLLLQGLDDKVVPPNQSEMIFNALKDNCVATAYISFEGEGHGFRKPANNIKALNSELSFYGQVFGFVPAGGIEPVQLVTCNNESD</sequence>
<dbReference type="PATRIC" id="fig|1129794.4.peg.1200"/>
<dbReference type="InterPro" id="IPR029058">
    <property type="entry name" value="AB_hydrolase_fold"/>
</dbReference>
<dbReference type="KEGG" id="gps:C427_1209"/>
<dbReference type="InterPro" id="IPR001375">
    <property type="entry name" value="Peptidase_S9_cat"/>
</dbReference>
<dbReference type="SUPFAM" id="SSF69322">
    <property type="entry name" value="Tricorn protease domain 2"/>
    <property type="match status" value="1"/>
</dbReference>
<keyword evidence="1" id="KW-0812">Transmembrane</keyword>
<dbReference type="Gene3D" id="3.40.50.1820">
    <property type="entry name" value="alpha/beta hydrolase"/>
    <property type="match status" value="1"/>
</dbReference>
<dbReference type="HOGENOM" id="CLU_012236_1_0_6"/>
<dbReference type="MEROPS" id="S09.074"/>
<dbReference type="eggNOG" id="COG0823">
    <property type="taxonomic scope" value="Bacteria"/>
</dbReference>
<organism evidence="3 4">
    <name type="scientific">Paraglaciecola psychrophila 170</name>
    <dbReference type="NCBI Taxonomy" id="1129794"/>
    <lineage>
        <taxon>Bacteria</taxon>
        <taxon>Pseudomonadati</taxon>
        <taxon>Pseudomonadota</taxon>
        <taxon>Gammaproteobacteria</taxon>
        <taxon>Alteromonadales</taxon>
        <taxon>Alteromonadaceae</taxon>
        <taxon>Paraglaciecola</taxon>
    </lineage>
</organism>
<feature type="domain" description="Peptidase S9 prolyl oligopeptidase catalytic" evidence="2">
    <location>
        <begin position="451"/>
        <end position="655"/>
    </location>
</feature>
<evidence type="ECO:0000313" key="3">
    <source>
        <dbReference type="EMBL" id="AGH43318.1"/>
    </source>
</evidence>
<dbReference type="SUPFAM" id="SSF53474">
    <property type="entry name" value="alpha/beta-Hydrolases"/>
    <property type="match status" value="1"/>
</dbReference>
<gene>
    <name evidence="3" type="ORF">C427_1209</name>
</gene>
<dbReference type="STRING" id="1129794.C427_1209"/>
<keyword evidence="1" id="KW-1133">Transmembrane helix</keyword>
<keyword evidence="4" id="KW-1185">Reference proteome</keyword>
<protein>
    <recommendedName>
        <fullName evidence="2">Peptidase S9 prolyl oligopeptidase catalytic domain-containing protein</fullName>
    </recommendedName>
</protein>
<dbReference type="PANTHER" id="PTHR43056">
    <property type="entry name" value="PEPTIDASE S9 PROLYL OLIGOPEPTIDASE"/>
    <property type="match status" value="1"/>
</dbReference>
<name>K6YWE8_9ALTE</name>